<reference evidence="1" key="1">
    <citation type="submission" date="2014-09" db="EMBL/GenBank/DDBJ databases">
        <authorList>
            <person name="Magalhaes I.L.F."/>
            <person name="Oliveira U."/>
            <person name="Santos F.R."/>
            <person name="Vidigal T.H.D.A."/>
            <person name="Brescovit A.D."/>
            <person name="Santos A.J."/>
        </authorList>
    </citation>
    <scope>NUCLEOTIDE SEQUENCE</scope>
    <source>
        <tissue evidence="1">Shoot tissue taken approximately 20 cm above the soil surface</tissue>
    </source>
</reference>
<protein>
    <submittedName>
        <fullName evidence="1">Uncharacterized protein</fullName>
    </submittedName>
</protein>
<accession>A0A0A8Y8Y6</accession>
<organism evidence="1">
    <name type="scientific">Arundo donax</name>
    <name type="common">Giant reed</name>
    <name type="synonym">Donax arundinaceus</name>
    <dbReference type="NCBI Taxonomy" id="35708"/>
    <lineage>
        <taxon>Eukaryota</taxon>
        <taxon>Viridiplantae</taxon>
        <taxon>Streptophyta</taxon>
        <taxon>Embryophyta</taxon>
        <taxon>Tracheophyta</taxon>
        <taxon>Spermatophyta</taxon>
        <taxon>Magnoliopsida</taxon>
        <taxon>Liliopsida</taxon>
        <taxon>Poales</taxon>
        <taxon>Poaceae</taxon>
        <taxon>PACMAD clade</taxon>
        <taxon>Arundinoideae</taxon>
        <taxon>Arundineae</taxon>
        <taxon>Arundo</taxon>
    </lineage>
</organism>
<reference evidence="1" key="2">
    <citation type="journal article" date="2015" name="Data Brief">
        <title>Shoot transcriptome of the giant reed, Arundo donax.</title>
        <authorList>
            <person name="Barrero R.A."/>
            <person name="Guerrero F.D."/>
            <person name="Moolhuijzen P."/>
            <person name="Goolsby J.A."/>
            <person name="Tidwell J."/>
            <person name="Bellgard S.E."/>
            <person name="Bellgard M.I."/>
        </authorList>
    </citation>
    <scope>NUCLEOTIDE SEQUENCE</scope>
    <source>
        <tissue evidence="1">Shoot tissue taken approximately 20 cm above the soil surface</tissue>
    </source>
</reference>
<sequence>MIPCLEVTLVLIVCQLITTS</sequence>
<evidence type="ECO:0000313" key="1">
    <source>
        <dbReference type="EMBL" id="JAD21733.1"/>
    </source>
</evidence>
<dbReference type="EMBL" id="GBRH01276162">
    <property type="protein sequence ID" value="JAD21733.1"/>
    <property type="molecule type" value="Transcribed_RNA"/>
</dbReference>
<name>A0A0A8Y8Y6_ARUDO</name>
<proteinExistence type="predicted"/>
<dbReference type="AlphaFoldDB" id="A0A0A8Y8Y6"/>